<organism evidence="1 2">
    <name type="scientific">Chara braunii</name>
    <name type="common">Braun's stonewort</name>
    <dbReference type="NCBI Taxonomy" id="69332"/>
    <lineage>
        <taxon>Eukaryota</taxon>
        <taxon>Viridiplantae</taxon>
        <taxon>Streptophyta</taxon>
        <taxon>Charophyceae</taxon>
        <taxon>Charales</taxon>
        <taxon>Characeae</taxon>
        <taxon>Chara</taxon>
    </lineage>
</organism>
<evidence type="ECO:0000313" key="1">
    <source>
        <dbReference type="EMBL" id="GBG84480.1"/>
    </source>
</evidence>
<dbReference type="AlphaFoldDB" id="A0A388LQ60"/>
<dbReference type="Gramene" id="GBG84480">
    <property type="protein sequence ID" value="GBG84480"/>
    <property type="gene ID" value="CBR_g38764"/>
</dbReference>
<dbReference type="Proteomes" id="UP000265515">
    <property type="component" value="Unassembled WGS sequence"/>
</dbReference>
<proteinExistence type="predicted"/>
<gene>
    <name evidence="1" type="ORF">CBR_g38764</name>
</gene>
<sequence>MSGSGLSTAANDWSQAAGTEVMLLSAASSASAKPSRIANATVIILYVPPAPVPRCTTNAAKGECAKRIAAGHK</sequence>
<comment type="caution">
    <text evidence="1">The sequence shown here is derived from an EMBL/GenBank/DDBJ whole genome shotgun (WGS) entry which is preliminary data.</text>
</comment>
<reference evidence="1 2" key="1">
    <citation type="journal article" date="2018" name="Cell">
        <title>The Chara Genome: Secondary Complexity and Implications for Plant Terrestrialization.</title>
        <authorList>
            <person name="Nishiyama T."/>
            <person name="Sakayama H."/>
            <person name="Vries J.D."/>
            <person name="Buschmann H."/>
            <person name="Saint-Marcoux D."/>
            <person name="Ullrich K.K."/>
            <person name="Haas F.B."/>
            <person name="Vanderstraeten L."/>
            <person name="Becker D."/>
            <person name="Lang D."/>
            <person name="Vosolsobe S."/>
            <person name="Rombauts S."/>
            <person name="Wilhelmsson P.K.I."/>
            <person name="Janitza P."/>
            <person name="Kern R."/>
            <person name="Heyl A."/>
            <person name="Rumpler F."/>
            <person name="Villalobos L.I.A.C."/>
            <person name="Clay J.M."/>
            <person name="Skokan R."/>
            <person name="Toyoda A."/>
            <person name="Suzuki Y."/>
            <person name="Kagoshima H."/>
            <person name="Schijlen E."/>
            <person name="Tajeshwar N."/>
            <person name="Catarino B."/>
            <person name="Hetherington A.J."/>
            <person name="Saltykova A."/>
            <person name="Bonnot C."/>
            <person name="Breuninger H."/>
            <person name="Symeonidi A."/>
            <person name="Radhakrishnan G.V."/>
            <person name="Van Nieuwerburgh F."/>
            <person name="Deforce D."/>
            <person name="Chang C."/>
            <person name="Karol K.G."/>
            <person name="Hedrich R."/>
            <person name="Ulvskov P."/>
            <person name="Glockner G."/>
            <person name="Delwiche C.F."/>
            <person name="Petrasek J."/>
            <person name="Van de Peer Y."/>
            <person name="Friml J."/>
            <person name="Beilby M."/>
            <person name="Dolan L."/>
            <person name="Kohara Y."/>
            <person name="Sugano S."/>
            <person name="Fujiyama A."/>
            <person name="Delaux P.-M."/>
            <person name="Quint M."/>
            <person name="TheiBen G."/>
            <person name="Hagemann M."/>
            <person name="Harholt J."/>
            <person name="Dunand C."/>
            <person name="Zachgo S."/>
            <person name="Langdale J."/>
            <person name="Maumus F."/>
            <person name="Straeten D.V.D."/>
            <person name="Gould S.B."/>
            <person name="Rensing S.A."/>
        </authorList>
    </citation>
    <scope>NUCLEOTIDE SEQUENCE [LARGE SCALE GENOMIC DNA]</scope>
    <source>
        <strain evidence="1 2">S276</strain>
    </source>
</reference>
<accession>A0A388LQ60</accession>
<dbReference type="EMBL" id="BFEA01000477">
    <property type="protein sequence ID" value="GBG84480.1"/>
    <property type="molecule type" value="Genomic_DNA"/>
</dbReference>
<protein>
    <submittedName>
        <fullName evidence="1">Uncharacterized protein</fullName>
    </submittedName>
</protein>
<keyword evidence="2" id="KW-1185">Reference proteome</keyword>
<name>A0A388LQ60_CHABU</name>
<evidence type="ECO:0000313" key="2">
    <source>
        <dbReference type="Proteomes" id="UP000265515"/>
    </source>
</evidence>